<name>A0A3S3QH03_9BACT</name>
<dbReference type="SUPFAM" id="SSF52172">
    <property type="entry name" value="CheY-like"/>
    <property type="match status" value="2"/>
</dbReference>
<dbReference type="Pfam" id="PF00072">
    <property type="entry name" value="Response_reg"/>
    <property type="match status" value="1"/>
</dbReference>
<reference evidence="3 4" key="1">
    <citation type="submission" date="2017-01" db="EMBL/GenBank/DDBJ databases">
        <title>The cable genome- insights into the physiology and evolution of filamentous bacteria capable of sulfide oxidation via long distance electron transfer.</title>
        <authorList>
            <person name="Schreiber L."/>
            <person name="Bjerg J.T."/>
            <person name="Boggild A."/>
            <person name="Van De Vossenberg J."/>
            <person name="Meysman F."/>
            <person name="Nielsen L.P."/>
            <person name="Schramm A."/>
            <person name="Kjeldsen K.U."/>
        </authorList>
    </citation>
    <scope>NUCLEOTIDE SEQUENCE [LARGE SCALE GENOMIC DNA]</scope>
    <source>
        <strain evidence="3">MCF</strain>
    </source>
</reference>
<evidence type="ECO:0000313" key="4">
    <source>
        <dbReference type="Proteomes" id="UP000287853"/>
    </source>
</evidence>
<dbReference type="PANTHER" id="PTHR44591">
    <property type="entry name" value="STRESS RESPONSE REGULATOR PROTEIN 1"/>
    <property type="match status" value="1"/>
</dbReference>
<dbReference type="AlphaFoldDB" id="A0A3S3QH03"/>
<dbReference type="InterPro" id="IPR011006">
    <property type="entry name" value="CheY-like_superfamily"/>
</dbReference>
<dbReference type="Proteomes" id="UP000287853">
    <property type="component" value="Unassembled WGS sequence"/>
</dbReference>
<comment type="caution">
    <text evidence="3">The sequence shown here is derived from an EMBL/GenBank/DDBJ whole genome shotgun (WGS) entry which is preliminary data.</text>
</comment>
<dbReference type="Gene3D" id="3.40.50.2300">
    <property type="match status" value="2"/>
</dbReference>
<dbReference type="GO" id="GO:0000160">
    <property type="term" value="P:phosphorelay signal transduction system"/>
    <property type="evidence" value="ECO:0007669"/>
    <property type="project" value="InterPro"/>
</dbReference>
<keyword evidence="1" id="KW-0597">Phosphoprotein</keyword>
<organism evidence="3 4">
    <name type="scientific">Candidatus Electrothrix aarhusensis</name>
    <dbReference type="NCBI Taxonomy" id="1859131"/>
    <lineage>
        <taxon>Bacteria</taxon>
        <taxon>Pseudomonadati</taxon>
        <taxon>Thermodesulfobacteriota</taxon>
        <taxon>Desulfobulbia</taxon>
        <taxon>Desulfobulbales</taxon>
        <taxon>Desulfobulbaceae</taxon>
        <taxon>Candidatus Electrothrix</taxon>
    </lineage>
</organism>
<keyword evidence="4" id="KW-1185">Reference proteome</keyword>
<feature type="domain" description="Response regulatory" evidence="2">
    <location>
        <begin position="60"/>
        <end position="117"/>
    </location>
</feature>
<evidence type="ECO:0000259" key="2">
    <source>
        <dbReference type="Pfam" id="PF00072"/>
    </source>
</evidence>
<dbReference type="EMBL" id="MTKO01000038">
    <property type="protein sequence ID" value="RWX47277.1"/>
    <property type="molecule type" value="Genomic_DNA"/>
</dbReference>
<proteinExistence type="predicted"/>
<protein>
    <submittedName>
        <fullName evidence="3">Response regulator receiver domain-containing protein</fullName>
    </submittedName>
</protein>
<evidence type="ECO:0000256" key="1">
    <source>
        <dbReference type="ARBA" id="ARBA00022553"/>
    </source>
</evidence>
<gene>
    <name evidence="3" type="ORF">H206_01959</name>
</gene>
<dbReference type="CDD" id="cd00156">
    <property type="entry name" value="REC"/>
    <property type="match status" value="1"/>
</dbReference>
<dbReference type="InterPro" id="IPR001789">
    <property type="entry name" value="Sig_transdc_resp-reg_receiver"/>
</dbReference>
<dbReference type="PANTHER" id="PTHR44591:SF21">
    <property type="entry name" value="TWO-COMPONENT RESPONSE REGULATOR"/>
    <property type="match status" value="1"/>
</dbReference>
<sequence>MKHEEHDPHFKIFHELMSFRVQEILLVSSPYDAYILEEDGSMASRIINEYHGLNLSRPPRITRTANAEQALTLLEKQHFDLVVTMAHINGMAGCEFAIKIKSRYPDIPVILLTHSVRDAVNQTDFFQKSCFDNSYTWCCDSSIMLALVKNAEDQRNVDHDTKKAMVRVILLVEDSPLHRSILLPMLYEELVQQTLAVLDEGLNEQHRLLKMRARPKILTAASHEEALSLFRRYRPYIFSVMSDGRFPKNGEESASAGYELLSEIRSQVPDLPLLMLSSEADNRESAHRIPAVFIQKTNRCMAEKLHDFFIHHLGFGDFIFRTPEGKEVGRASTLYEFEQQLGTVPEQSLRYHARCNHFSNWVMARAEVSLAARLHKDQVSSIDDCSVLRKDLVAKVHTCENPDNRES</sequence>
<dbReference type="InterPro" id="IPR050595">
    <property type="entry name" value="Bact_response_regulator"/>
</dbReference>
<accession>A0A3S3QH03</accession>
<evidence type="ECO:0000313" key="3">
    <source>
        <dbReference type="EMBL" id="RWX47277.1"/>
    </source>
</evidence>